<evidence type="ECO:0008006" key="4">
    <source>
        <dbReference type="Google" id="ProtNLM"/>
    </source>
</evidence>
<dbReference type="OrthoDB" id="5069709at2"/>
<dbReference type="HOGENOM" id="CLU_1207745_0_0_11"/>
<evidence type="ECO:0000313" key="3">
    <source>
        <dbReference type="Proteomes" id="UP000002213"/>
    </source>
</evidence>
<sequence length="229" mass="23648">MSDNPLVAAPRSDTTAVTGIGIAESSVDLANGIADGNWVEAGLGLEVLSMVIDPVGTVASYGVGWLMEHVQPLKEALDWLAGDPPVIRSFSETWGNVAAEVRAVAEELGGQDAPGWEGAAAQAFRGANAETADTIAGAGVLAEGVGIGVMVGPGHAGDRRAGHHGHLADVLADRGPGAQAGQDDLERRAAHPLGDRQAGRDHAEARPTRPPRRHPRQSGRPECAERPRA</sequence>
<feature type="region of interest" description="Disordered" evidence="1">
    <location>
        <begin position="171"/>
        <end position="229"/>
    </location>
</feature>
<organism evidence="2 3">
    <name type="scientific">Actinosynnema mirum (strain ATCC 29888 / DSM 43827 / JCM 3225 / NBRC 14064 / NCIMB 13271 / NRRL B-12336 / IMRU 3971 / 101)</name>
    <dbReference type="NCBI Taxonomy" id="446462"/>
    <lineage>
        <taxon>Bacteria</taxon>
        <taxon>Bacillati</taxon>
        <taxon>Actinomycetota</taxon>
        <taxon>Actinomycetes</taxon>
        <taxon>Pseudonocardiales</taxon>
        <taxon>Pseudonocardiaceae</taxon>
        <taxon>Actinosynnema</taxon>
    </lineage>
</organism>
<dbReference type="AlphaFoldDB" id="C6WLH6"/>
<evidence type="ECO:0000256" key="1">
    <source>
        <dbReference type="SAM" id="MobiDB-lite"/>
    </source>
</evidence>
<dbReference type="eggNOG" id="COG5651">
    <property type="taxonomic scope" value="Bacteria"/>
</dbReference>
<proteinExistence type="predicted"/>
<gene>
    <name evidence="2" type="ordered locus">Amir_4526</name>
</gene>
<keyword evidence="3" id="KW-1185">Reference proteome</keyword>
<name>C6WLH6_ACTMD</name>
<evidence type="ECO:0000313" key="2">
    <source>
        <dbReference type="EMBL" id="ACU38369.1"/>
    </source>
</evidence>
<dbReference type="RefSeq" id="WP_015803256.1">
    <property type="nucleotide sequence ID" value="NC_013093.1"/>
</dbReference>
<accession>C6WLH6</accession>
<dbReference type="STRING" id="446462.Amir_4526"/>
<dbReference type="EMBL" id="CP001630">
    <property type="protein sequence ID" value="ACU38369.1"/>
    <property type="molecule type" value="Genomic_DNA"/>
</dbReference>
<protein>
    <recommendedName>
        <fullName evidence="4">PPE family domain-containing protein</fullName>
    </recommendedName>
</protein>
<reference evidence="2 3" key="1">
    <citation type="journal article" date="2009" name="Stand. Genomic Sci.">
        <title>Complete genome sequence of Actinosynnema mirum type strain (101).</title>
        <authorList>
            <person name="Land M."/>
            <person name="Lapidus A."/>
            <person name="Mayilraj S."/>
            <person name="Chen F."/>
            <person name="Copeland A."/>
            <person name="Del Rio T.G."/>
            <person name="Nolan M."/>
            <person name="Lucas S."/>
            <person name="Tice H."/>
            <person name="Cheng J.F."/>
            <person name="Chertkov O."/>
            <person name="Bruce D."/>
            <person name="Goodwin L."/>
            <person name="Pitluck S."/>
            <person name="Rohde M."/>
            <person name="Goker M."/>
            <person name="Pati A."/>
            <person name="Ivanova N."/>
            <person name="Mavromatis K."/>
            <person name="Chen A."/>
            <person name="Palaniappan K."/>
            <person name="Hauser L."/>
            <person name="Chang Y.J."/>
            <person name="Jeffries C.C."/>
            <person name="Brettin T."/>
            <person name="Detter J.C."/>
            <person name="Han C."/>
            <person name="Chain P."/>
            <person name="Tindall B.J."/>
            <person name="Bristow J."/>
            <person name="Eisen J.A."/>
            <person name="Markowitz V."/>
            <person name="Hugenholtz P."/>
            <person name="Kyrpides N.C."/>
            <person name="Klenk H.P."/>
        </authorList>
    </citation>
    <scope>NUCLEOTIDE SEQUENCE [LARGE SCALE GENOMIC DNA]</scope>
    <source>
        <strain evidence="3">ATCC 29888 / DSM 43827 / JCM 3225 / NBRC 14064 / NCIMB 13271 / NRRL B-12336 / IMRU 3971 / 101</strain>
    </source>
</reference>
<dbReference type="KEGG" id="ami:Amir_4526"/>
<feature type="compositionally biased region" description="Basic and acidic residues" evidence="1">
    <location>
        <begin position="184"/>
        <end position="207"/>
    </location>
</feature>
<dbReference type="Proteomes" id="UP000002213">
    <property type="component" value="Chromosome"/>
</dbReference>